<dbReference type="RefSeq" id="XP_001888386.1">
    <property type="nucleotide sequence ID" value="XM_001888351.1"/>
</dbReference>
<dbReference type="Pfam" id="PF02582">
    <property type="entry name" value="DUF155"/>
    <property type="match status" value="1"/>
</dbReference>
<evidence type="ECO:0000256" key="2">
    <source>
        <dbReference type="SAM" id="MobiDB-lite"/>
    </source>
</evidence>
<feature type="region of interest" description="Disordered" evidence="2">
    <location>
        <begin position="30"/>
        <end position="80"/>
    </location>
</feature>
<evidence type="ECO:0000256" key="1">
    <source>
        <dbReference type="ARBA" id="ARBA00008306"/>
    </source>
</evidence>
<dbReference type="AlphaFoldDB" id="B0DWU1"/>
<dbReference type="InParanoid" id="B0DWU1"/>
<dbReference type="InterPro" id="IPR051624">
    <property type="entry name" value="RMD1/Sad1-interacting"/>
</dbReference>
<sequence length="394" mass="44144">MFCQRVHFNFGFLKDGQFMRHLSPPRALQRRAFSSQRPDANNPENALSDVKAKPKATTPLRRSASASLPIRSNPTPTRGEIQPVFTLATSERYLLSRLRGHSNLPPRAQALHESWWVPKWGQDGKEGEVFVFSNGSFVCWGLGEDEAKRFAVEVIGNAPGIEVEPLKEPETEGLEFVVDPIEKTRLQGDLIILGQTSPVNEDDLLPKNLPPMAFPTDTLLARYAFSQALSRSTALSALEVSLDDYLTSMARLPHALAQTGKPGMGRTQLIKKLGELMKFRQGLNLNRENFSETPDFYWAEPELERYFKSLSNALEVRARIDSVNEKITYAAEVQSMLRQLLTESSTHSMELIIIALIAVEVVIAIIRDGPELWEMIVGPKEKTEKDDAKFALQG</sequence>
<gene>
    <name evidence="4" type="ORF">LACBIDRAFT_312731</name>
</gene>
<dbReference type="GO" id="GO:0070131">
    <property type="term" value="P:positive regulation of mitochondrial translation"/>
    <property type="evidence" value="ECO:0007669"/>
    <property type="project" value="TreeGrafter"/>
</dbReference>
<dbReference type="GeneID" id="6084030"/>
<proteinExistence type="inferred from homology"/>
<dbReference type="PANTHER" id="PTHR16255:SF1">
    <property type="entry name" value="REQUIRED FOR MEIOTIC NUCLEAR DIVISION PROTEIN 1 HOMOLOG"/>
    <property type="match status" value="1"/>
</dbReference>
<organism evidence="5">
    <name type="scientific">Laccaria bicolor (strain S238N-H82 / ATCC MYA-4686)</name>
    <name type="common">Bicoloured deceiver</name>
    <name type="synonym">Laccaria laccata var. bicolor</name>
    <dbReference type="NCBI Taxonomy" id="486041"/>
    <lineage>
        <taxon>Eukaryota</taxon>
        <taxon>Fungi</taxon>
        <taxon>Dikarya</taxon>
        <taxon>Basidiomycota</taxon>
        <taxon>Agaricomycotina</taxon>
        <taxon>Agaricomycetes</taxon>
        <taxon>Agaricomycetidae</taxon>
        <taxon>Agaricales</taxon>
        <taxon>Agaricineae</taxon>
        <taxon>Hydnangiaceae</taxon>
        <taxon>Laccaria</taxon>
    </lineage>
</organism>
<accession>B0DWU1</accession>
<dbReference type="InterPro" id="IPR003734">
    <property type="entry name" value="DUF155"/>
</dbReference>
<dbReference type="EMBL" id="DS547144">
    <property type="protein sequence ID" value="EDR00991.1"/>
    <property type="molecule type" value="Genomic_DNA"/>
</dbReference>
<name>B0DWU1_LACBS</name>
<comment type="similarity">
    <text evidence="1">Belongs to the RMD1/sif2 family.</text>
</comment>
<feature type="domain" description="DUF155" evidence="3">
    <location>
        <begin position="129"/>
        <end position="324"/>
    </location>
</feature>
<evidence type="ECO:0000259" key="3">
    <source>
        <dbReference type="Pfam" id="PF02582"/>
    </source>
</evidence>
<feature type="compositionally biased region" description="Polar residues" evidence="2">
    <location>
        <begin position="32"/>
        <end position="45"/>
    </location>
</feature>
<evidence type="ECO:0000313" key="5">
    <source>
        <dbReference type="Proteomes" id="UP000001194"/>
    </source>
</evidence>
<dbReference type="PANTHER" id="PTHR16255">
    <property type="entry name" value="REQUIRED FOR MEIOTIC NUCLEAR DIVISION PROTEIN 1 HOMOLOG"/>
    <property type="match status" value="1"/>
</dbReference>
<dbReference type="GO" id="GO:0005739">
    <property type="term" value="C:mitochondrion"/>
    <property type="evidence" value="ECO:0007669"/>
    <property type="project" value="UniProtKB-ARBA"/>
</dbReference>
<dbReference type="Proteomes" id="UP000001194">
    <property type="component" value="Unassembled WGS sequence"/>
</dbReference>
<protein>
    <submittedName>
        <fullName evidence="4">Predicted protein</fullName>
    </submittedName>
</protein>
<keyword evidence="5" id="KW-1185">Reference proteome</keyword>
<dbReference type="OrthoDB" id="242766at2759"/>
<evidence type="ECO:0000313" key="4">
    <source>
        <dbReference type="EMBL" id="EDR00991.1"/>
    </source>
</evidence>
<dbReference type="KEGG" id="lbc:LACBIDRAFT_312731"/>
<reference evidence="4 5" key="1">
    <citation type="journal article" date="2008" name="Nature">
        <title>The genome of Laccaria bicolor provides insights into mycorrhizal symbiosis.</title>
        <authorList>
            <person name="Martin F."/>
            <person name="Aerts A."/>
            <person name="Ahren D."/>
            <person name="Brun A."/>
            <person name="Danchin E.G.J."/>
            <person name="Duchaussoy F."/>
            <person name="Gibon J."/>
            <person name="Kohler A."/>
            <person name="Lindquist E."/>
            <person name="Pereda V."/>
            <person name="Salamov A."/>
            <person name="Shapiro H.J."/>
            <person name="Wuyts J."/>
            <person name="Blaudez D."/>
            <person name="Buee M."/>
            <person name="Brokstein P."/>
            <person name="Canbaeck B."/>
            <person name="Cohen D."/>
            <person name="Courty P.E."/>
            <person name="Coutinho P.M."/>
            <person name="Delaruelle C."/>
            <person name="Detter J.C."/>
            <person name="Deveau A."/>
            <person name="DiFazio S."/>
            <person name="Duplessis S."/>
            <person name="Fraissinet-Tachet L."/>
            <person name="Lucic E."/>
            <person name="Frey-Klett P."/>
            <person name="Fourrey C."/>
            <person name="Feussner I."/>
            <person name="Gay G."/>
            <person name="Grimwood J."/>
            <person name="Hoegger P.J."/>
            <person name="Jain P."/>
            <person name="Kilaru S."/>
            <person name="Labbe J."/>
            <person name="Lin Y.C."/>
            <person name="Legue V."/>
            <person name="Le Tacon F."/>
            <person name="Marmeisse R."/>
            <person name="Melayah D."/>
            <person name="Montanini B."/>
            <person name="Muratet M."/>
            <person name="Nehls U."/>
            <person name="Niculita-Hirzel H."/>
            <person name="Oudot-Le Secq M.P."/>
            <person name="Peter M."/>
            <person name="Quesneville H."/>
            <person name="Rajashekar B."/>
            <person name="Reich M."/>
            <person name="Rouhier N."/>
            <person name="Schmutz J."/>
            <person name="Yin T."/>
            <person name="Chalot M."/>
            <person name="Henrissat B."/>
            <person name="Kuees U."/>
            <person name="Lucas S."/>
            <person name="Van de Peer Y."/>
            <person name="Podila G.K."/>
            <person name="Polle A."/>
            <person name="Pukkila P.J."/>
            <person name="Richardson P.M."/>
            <person name="Rouze P."/>
            <person name="Sanders I.R."/>
            <person name="Stajich J.E."/>
            <person name="Tunlid A."/>
            <person name="Tuskan G."/>
            <person name="Grigoriev I.V."/>
        </authorList>
    </citation>
    <scope>NUCLEOTIDE SEQUENCE [LARGE SCALE GENOMIC DNA]</scope>
    <source>
        <strain evidence="5">S238N-H82 / ATCC MYA-4686</strain>
    </source>
</reference>
<feature type="compositionally biased region" description="Polar residues" evidence="2">
    <location>
        <begin position="64"/>
        <end position="76"/>
    </location>
</feature>
<dbReference type="HOGENOM" id="CLU_011220_6_1_1"/>